<dbReference type="InterPro" id="IPR001005">
    <property type="entry name" value="SANT/Myb"/>
</dbReference>
<evidence type="ECO:0000259" key="2">
    <source>
        <dbReference type="PROSITE" id="PS50090"/>
    </source>
</evidence>
<protein>
    <recommendedName>
        <fullName evidence="2">Myb-like domain-containing protein</fullName>
    </recommendedName>
</protein>
<dbReference type="Pfam" id="PF12776">
    <property type="entry name" value="Myb_DNA-bind_3"/>
    <property type="match status" value="1"/>
</dbReference>
<feature type="compositionally biased region" description="Low complexity" evidence="1">
    <location>
        <begin position="237"/>
        <end position="248"/>
    </location>
</feature>
<sequence>MSPQTRQHAPDEDTEPDTSSTGKTPTSTATGKKPHAIWTSADDETLVTVLEKATEDGERGDNGWKKPAWTAAARALANPSVGGVKSADGCREHWTKQLVKDYNQVHTLITTISGFGWSEERGVVTAEDAVWDELIKSNPRLKKWRTKHFPLFTRIGSLLDGSQAQGKDTVRVPQAPPKAASSPSPSNTGTPPSSALRTPARGRIRSPIRSRDQSPVQSRSDIESSPPRPQRDKRSRSPSSSPVRPSASTKRGRMTGPVAVNNVADALSLMAGSFRAADAAIATPTRRSKAVKTVSTDASLSQRDRVKAIRLFTQDIALCDSYLAIDDKGMRNDFLSDVLSSD</sequence>
<keyword evidence="4" id="KW-1185">Reference proteome</keyword>
<dbReference type="PANTHER" id="PTHR47072:SF4">
    <property type="entry name" value="MYB_SANT-LIKE DOMAIN-CONTAINING PROTEIN"/>
    <property type="match status" value="1"/>
</dbReference>
<gene>
    <name evidence="3" type="ORF">OH76DRAFT_1264102</name>
</gene>
<dbReference type="STRING" id="139420.A0A371CRA5"/>
<dbReference type="PANTHER" id="PTHR47072">
    <property type="match status" value="1"/>
</dbReference>
<reference evidence="3 4" key="1">
    <citation type="journal article" date="2018" name="Biotechnol. Biofuels">
        <title>Integrative visual omics of the white-rot fungus Polyporus brumalis exposes the biotechnological potential of its oxidative enzymes for delignifying raw plant biomass.</title>
        <authorList>
            <person name="Miyauchi S."/>
            <person name="Rancon A."/>
            <person name="Drula E."/>
            <person name="Hage H."/>
            <person name="Chaduli D."/>
            <person name="Favel A."/>
            <person name="Grisel S."/>
            <person name="Henrissat B."/>
            <person name="Herpoel-Gimbert I."/>
            <person name="Ruiz-Duenas F.J."/>
            <person name="Chevret D."/>
            <person name="Hainaut M."/>
            <person name="Lin J."/>
            <person name="Wang M."/>
            <person name="Pangilinan J."/>
            <person name="Lipzen A."/>
            <person name="Lesage-Meessen L."/>
            <person name="Navarro D."/>
            <person name="Riley R."/>
            <person name="Grigoriev I.V."/>
            <person name="Zhou S."/>
            <person name="Raouche S."/>
            <person name="Rosso M.N."/>
        </authorList>
    </citation>
    <scope>NUCLEOTIDE SEQUENCE [LARGE SCALE GENOMIC DNA]</scope>
    <source>
        <strain evidence="3 4">BRFM 1820</strain>
    </source>
</reference>
<evidence type="ECO:0000256" key="1">
    <source>
        <dbReference type="SAM" id="MobiDB-lite"/>
    </source>
</evidence>
<feature type="domain" description="Myb-like" evidence="2">
    <location>
        <begin position="38"/>
        <end position="98"/>
    </location>
</feature>
<accession>A0A371CRA5</accession>
<evidence type="ECO:0000313" key="4">
    <source>
        <dbReference type="Proteomes" id="UP000256964"/>
    </source>
</evidence>
<dbReference type="EMBL" id="KZ857476">
    <property type="protein sequence ID" value="RDX42815.1"/>
    <property type="molecule type" value="Genomic_DNA"/>
</dbReference>
<organism evidence="3 4">
    <name type="scientific">Lentinus brumalis</name>
    <dbReference type="NCBI Taxonomy" id="2498619"/>
    <lineage>
        <taxon>Eukaryota</taxon>
        <taxon>Fungi</taxon>
        <taxon>Dikarya</taxon>
        <taxon>Basidiomycota</taxon>
        <taxon>Agaricomycotina</taxon>
        <taxon>Agaricomycetes</taxon>
        <taxon>Polyporales</taxon>
        <taxon>Polyporaceae</taxon>
        <taxon>Lentinus</taxon>
    </lineage>
</organism>
<dbReference type="InterPro" id="IPR024752">
    <property type="entry name" value="Myb/SANT-like_dom"/>
</dbReference>
<feature type="compositionally biased region" description="Low complexity" evidence="1">
    <location>
        <begin position="177"/>
        <end position="194"/>
    </location>
</feature>
<name>A0A371CRA5_9APHY</name>
<dbReference type="AlphaFoldDB" id="A0A371CRA5"/>
<feature type="region of interest" description="Disordered" evidence="1">
    <location>
        <begin position="1"/>
        <end position="42"/>
    </location>
</feature>
<dbReference type="Proteomes" id="UP000256964">
    <property type="component" value="Unassembled WGS sequence"/>
</dbReference>
<evidence type="ECO:0000313" key="3">
    <source>
        <dbReference type="EMBL" id="RDX42815.1"/>
    </source>
</evidence>
<dbReference type="OrthoDB" id="2792845at2759"/>
<dbReference type="PROSITE" id="PS50090">
    <property type="entry name" value="MYB_LIKE"/>
    <property type="match status" value="1"/>
</dbReference>
<feature type="region of interest" description="Disordered" evidence="1">
    <location>
        <begin position="162"/>
        <end position="257"/>
    </location>
</feature>
<proteinExistence type="predicted"/>
<feature type="compositionally biased region" description="Polar residues" evidence="1">
    <location>
        <begin position="17"/>
        <end position="30"/>
    </location>
</feature>